<protein>
    <recommendedName>
        <fullName evidence="4">Septation ring formation regulator</fullName>
    </recommendedName>
</protein>
<evidence type="ECO:0000256" key="1">
    <source>
        <dbReference type="SAM" id="Phobius"/>
    </source>
</evidence>
<keyword evidence="1" id="KW-0472">Membrane</keyword>
<name>A0A4R7UDA2_9BACT</name>
<dbReference type="Proteomes" id="UP000295757">
    <property type="component" value="Unassembled WGS sequence"/>
</dbReference>
<keyword evidence="1" id="KW-0812">Transmembrane</keyword>
<keyword evidence="1" id="KW-1133">Transmembrane helix</keyword>
<reference evidence="2 3" key="1">
    <citation type="submission" date="2019-03" db="EMBL/GenBank/DDBJ databases">
        <title>Genomic Encyclopedia of Archaeal and Bacterial Type Strains, Phase II (KMG-II): from individual species to whole genera.</title>
        <authorList>
            <person name="Goeker M."/>
        </authorList>
    </citation>
    <scope>NUCLEOTIDE SEQUENCE [LARGE SCALE GENOMIC DNA]</scope>
    <source>
        <strain evidence="2 3">ATCC 35214</strain>
    </source>
</reference>
<feature type="transmembrane region" description="Helical" evidence="1">
    <location>
        <begin position="6"/>
        <end position="33"/>
    </location>
</feature>
<proteinExistence type="predicted"/>
<comment type="caution">
    <text evidence="2">The sequence shown here is derived from an EMBL/GenBank/DDBJ whole genome shotgun (WGS) entry which is preliminary data.</text>
</comment>
<evidence type="ECO:0000313" key="3">
    <source>
        <dbReference type="Proteomes" id="UP000295757"/>
    </source>
</evidence>
<accession>A0A4R7UDA2</accession>
<dbReference type="RefSeq" id="WP_134110774.1">
    <property type="nucleotide sequence ID" value="NZ_SOCN01000001.1"/>
</dbReference>
<organism evidence="2 3">
    <name type="scientific">Mycoplasmopsis mustelae</name>
    <dbReference type="NCBI Taxonomy" id="171289"/>
    <lineage>
        <taxon>Bacteria</taxon>
        <taxon>Bacillati</taxon>
        <taxon>Mycoplasmatota</taxon>
        <taxon>Mycoplasmoidales</taxon>
        <taxon>Metamycoplasmataceae</taxon>
        <taxon>Mycoplasmopsis</taxon>
    </lineage>
</organism>
<dbReference type="AlphaFoldDB" id="A0A4R7UDA2"/>
<dbReference type="EMBL" id="SOCN01000001">
    <property type="protein sequence ID" value="TDV24462.1"/>
    <property type="molecule type" value="Genomic_DNA"/>
</dbReference>
<sequence length="515" mass="62039">MQILFWVILSFLFVAIIFLVIFFLRSIFFILLIKKTKKIDQEISLRENDNKTNLQKAYTLKTASSEYEVIYLNLLKLNNDIKETTKIYKHTYHQFNLLFKKHKFWKSLKEYKKVKKIFLQHCKQQNDIKIKSASFANYWSEIEQMITDILDVTEDLKEQFIVKKYISLDIYREMDTKITTIRSLSRKLDNEKTKGNFQTIQNKIEKLKLLTAEFVKLFSASEKIDFTLFEDLPTNIQSNLLKTTKKDFYQKINHQWKEISKNWRTYDATKLIQQIKKIYKNIIQYENEISKRSELVEFISNQKQKFNLLLSGLKKQWQKLNIENKSIMKSFDKIKNSIDNLTKNNKSASDLFQKIESLMNDFYQLQANIFQTKQIIEQNKRIKQTKTEILKMTNLFFSVIEHINLPITTKTDQIKNNCLKIYNEFQKNKFKLIETTQAKKWQNWVNDLKFLLYSIAENQQYYKMYNKLTVFVLENEKFKDKQEESRAHIYNSSVDVKNNDFKSAYLKLKYYIKNT</sequence>
<evidence type="ECO:0008006" key="4">
    <source>
        <dbReference type="Google" id="ProtNLM"/>
    </source>
</evidence>
<gene>
    <name evidence="2" type="ORF">BCF59_0434</name>
</gene>
<keyword evidence="3" id="KW-1185">Reference proteome</keyword>
<evidence type="ECO:0000313" key="2">
    <source>
        <dbReference type="EMBL" id="TDV24462.1"/>
    </source>
</evidence>